<dbReference type="Gene3D" id="3.40.640.10">
    <property type="entry name" value="Type I PLP-dependent aspartate aminotransferase-like (Major domain)"/>
    <property type="match status" value="1"/>
</dbReference>
<comment type="caution">
    <text evidence="2">The sequence shown here is derived from an EMBL/GenBank/DDBJ whole genome shotgun (WGS) entry which is preliminary data.</text>
</comment>
<dbReference type="InterPro" id="IPR015424">
    <property type="entry name" value="PyrdxlP-dep_Trfase"/>
</dbReference>
<reference evidence="2 3" key="1">
    <citation type="submission" date="2018-08" db="EMBL/GenBank/DDBJ databases">
        <title>A genome reference for cultivated species of the human gut microbiota.</title>
        <authorList>
            <person name="Zou Y."/>
            <person name="Xue W."/>
            <person name="Luo G."/>
        </authorList>
    </citation>
    <scope>NUCLEOTIDE SEQUENCE [LARGE SCALE GENOMIC DNA]</scope>
    <source>
        <strain evidence="2 3">AM32-2AC</strain>
    </source>
</reference>
<sequence length="386" mass="42621">MVSEYIYLDNAATTFPKPEEVYVAMDNLNRTGAVNAGRGSYKLAQIASELLYDTKNKIANLCNAPNAAKVIFTPSITIALNQILQGIQLKDGANIYLSPYEHNAVARTIELITEESTYNVYELPMDDNTYEINLDKTQSMFAIHEPSLVCCTHISNVTGYILPVETIFDMSKKYNSINVLDTAQSAGLISIDLNVIKADFVAFAGHKTLYGPFGIGGFIDVNGIELREVIVGGTGSDSLNLYMPENSPEKYESSSQNIVAIAGLNAALDLLDKNGVHYKKEKELTDYLVDNLSNVEGVKLYIPSDREKHVSIVSFNVDGYKADDVGNILDEEFNIEVRTGYHCAPFIHKHLNDIDSLGTVRVGIGIFNSKEDIDKLVECITEITEY</sequence>
<feature type="domain" description="Aminotransferase class V" evidence="1">
    <location>
        <begin position="6"/>
        <end position="376"/>
    </location>
</feature>
<dbReference type="PANTHER" id="PTHR43586">
    <property type="entry name" value="CYSTEINE DESULFURASE"/>
    <property type="match status" value="1"/>
</dbReference>
<dbReference type="InterPro" id="IPR010969">
    <property type="entry name" value="Cys_dSase-rel_unknwn_funct"/>
</dbReference>
<proteinExistence type="predicted"/>
<dbReference type="InterPro" id="IPR015421">
    <property type="entry name" value="PyrdxlP-dep_Trfase_major"/>
</dbReference>
<organism evidence="2 3">
    <name type="scientific">Lachnospira eligens</name>
    <dbReference type="NCBI Taxonomy" id="39485"/>
    <lineage>
        <taxon>Bacteria</taxon>
        <taxon>Bacillati</taxon>
        <taxon>Bacillota</taxon>
        <taxon>Clostridia</taxon>
        <taxon>Lachnospirales</taxon>
        <taxon>Lachnospiraceae</taxon>
        <taxon>Lachnospira</taxon>
    </lineage>
</organism>
<dbReference type="RefSeq" id="WP_118147945.1">
    <property type="nucleotide sequence ID" value="NZ_QSIS01000001.1"/>
</dbReference>
<dbReference type="NCBIfam" id="TIGR01977">
    <property type="entry name" value="am_tr_V_EF2568"/>
    <property type="match status" value="1"/>
</dbReference>
<keyword evidence="2" id="KW-0032">Aminotransferase</keyword>
<dbReference type="Gene3D" id="3.90.1150.10">
    <property type="entry name" value="Aspartate Aminotransferase, domain 1"/>
    <property type="match status" value="1"/>
</dbReference>
<dbReference type="AlphaFoldDB" id="A0A414DIF0"/>
<dbReference type="PANTHER" id="PTHR43586:SF4">
    <property type="entry name" value="ISOPENICILLIN N EPIMERASE"/>
    <property type="match status" value="1"/>
</dbReference>
<protein>
    <submittedName>
        <fullName evidence="2">Aminotransferase class V-fold PLP-dependent enzyme</fullName>
    </submittedName>
</protein>
<dbReference type="InterPro" id="IPR015422">
    <property type="entry name" value="PyrdxlP-dep_Trfase_small"/>
</dbReference>
<evidence type="ECO:0000313" key="3">
    <source>
        <dbReference type="Proteomes" id="UP000284794"/>
    </source>
</evidence>
<dbReference type="SUPFAM" id="SSF53383">
    <property type="entry name" value="PLP-dependent transferases"/>
    <property type="match status" value="1"/>
</dbReference>
<dbReference type="Proteomes" id="UP000284794">
    <property type="component" value="Unassembled WGS sequence"/>
</dbReference>
<name>A0A414DIF0_9FIRM</name>
<evidence type="ECO:0000313" key="2">
    <source>
        <dbReference type="EMBL" id="RHD10826.1"/>
    </source>
</evidence>
<dbReference type="InterPro" id="IPR000192">
    <property type="entry name" value="Aminotrans_V_dom"/>
</dbReference>
<keyword evidence="2" id="KW-0808">Transferase</keyword>
<dbReference type="GO" id="GO:0008483">
    <property type="term" value="F:transaminase activity"/>
    <property type="evidence" value="ECO:0007669"/>
    <property type="project" value="UniProtKB-KW"/>
</dbReference>
<dbReference type="EMBL" id="QSIS01000001">
    <property type="protein sequence ID" value="RHD10826.1"/>
    <property type="molecule type" value="Genomic_DNA"/>
</dbReference>
<evidence type="ECO:0000259" key="1">
    <source>
        <dbReference type="Pfam" id="PF00266"/>
    </source>
</evidence>
<gene>
    <name evidence="2" type="ORF">DW811_00155</name>
</gene>
<dbReference type="Pfam" id="PF00266">
    <property type="entry name" value="Aminotran_5"/>
    <property type="match status" value="1"/>
</dbReference>
<accession>A0A414DIF0</accession>